<protein>
    <submittedName>
        <fullName evidence="2">Uncharacterized protein</fullName>
    </submittedName>
</protein>
<feature type="compositionally biased region" description="Polar residues" evidence="1">
    <location>
        <begin position="1"/>
        <end position="12"/>
    </location>
</feature>
<evidence type="ECO:0000256" key="1">
    <source>
        <dbReference type="SAM" id="MobiDB-lite"/>
    </source>
</evidence>
<evidence type="ECO:0000313" key="2">
    <source>
        <dbReference type="EMBL" id="GBE88919.1"/>
    </source>
</evidence>
<feature type="region of interest" description="Disordered" evidence="1">
    <location>
        <begin position="1"/>
        <end position="20"/>
    </location>
</feature>
<gene>
    <name evidence="2" type="ORF">SCP_1403270</name>
</gene>
<reference evidence="2 3" key="1">
    <citation type="journal article" date="2018" name="Sci. Rep.">
        <title>Genome sequence of the cauliflower mushroom Sparassis crispa (Hanabiratake) and its association with beneficial usage.</title>
        <authorList>
            <person name="Kiyama R."/>
            <person name="Furutani Y."/>
            <person name="Kawaguchi K."/>
            <person name="Nakanishi T."/>
        </authorList>
    </citation>
    <scope>NUCLEOTIDE SEQUENCE [LARGE SCALE GENOMIC DNA]</scope>
</reference>
<comment type="caution">
    <text evidence="2">The sequence shown here is derived from an EMBL/GenBank/DDBJ whole genome shotgun (WGS) entry which is preliminary data.</text>
</comment>
<dbReference type="InParanoid" id="A0A401H3F4"/>
<accession>A0A401H3F4</accession>
<name>A0A401H3F4_9APHY</name>
<sequence length="62" mass="6829">MSNLSSLDSEPTPQAAPPEPMRLFLVNPMETINKLSKSHGNGAIFALPNFRPDVLPELREDP</sequence>
<evidence type="ECO:0000313" key="3">
    <source>
        <dbReference type="Proteomes" id="UP000287166"/>
    </source>
</evidence>
<dbReference type="AlphaFoldDB" id="A0A401H3F4"/>
<dbReference type="GeneID" id="38785836"/>
<dbReference type="RefSeq" id="XP_027619832.1">
    <property type="nucleotide sequence ID" value="XM_027764031.1"/>
</dbReference>
<dbReference type="EMBL" id="BFAD01000014">
    <property type="protein sequence ID" value="GBE88919.1"/>
    <property type="molecule type" value="Genomic_DNA"/>
</dbReference>
<proteinExistence type="predicted"/>
<keyword evidence="3" id="KW-1185">Reference proteome</keyword>
<dbReference type="Proteomes" id="UP000287166">
    <property type="component" value="Unassembled WGS sequence"/>
</dbReference>
<organism evidence="2 3">
    <name type="scientific">Sparassis crispa</name>
    <dbReference type="NCBI Taxonomy" id="139825"/>
    <lineage>
        <taxon>Eukaryota</taxon>
        <taxon>Fungi</taxon>
        <taxon>Dikarya</taxon>
        <taxon>Basidiomycota</taxon>
        <taxon>Agaricomycotina</taxon>
        <taxon>Agaricomycetes</taxon>
        <taxon>Polyporales</taxon>
        <taxon>Sparassidaceae</taxon>
        <taxon>Sparassis</taxon>
    </lineage>
</organism>